<dbReference type="KEGG" id="fcy:FRACYDRAFT_273134"/>
<dbReference type="InParanoid" id="A0A1E7EKT2"/>
<gene>
    <name evidence="1" type="ORF">FRACYDRAFT_273134</name>
</gene>
<protein>
    <submittedName>
        <fullName evidence="1">Uncharacterized protein</fullName>
    </submittedName>
</protein>
<reference evidence="1 2" key="1">
    <citation type="submission" date="2016-09" db="EMBL/GenBank/DDBJ databases">
        <title>Extensive genetic diversity and differential bi-allelic expression allows diatom success in the polar Southern Ocean.</title>
        <authorList>
            <consortium name="DOE Joint Genome Institute"/>
            <person name="Mock T."/>
            <person name="Otillar R.P."/>
            <person name="Strauss J."/>
            <person name="Dupont C."/>
            <person name="Frickenhaus S."/>
            <person name="Maumus F."/>
            <person name="Mcmullan M."/>
            <person name="Sanges R."/>
            <person name="Schmutz J."/>
            <person name="Toseland A."/>
            <person name="Valas R."/>
            <person name="Veluchamy A."/>
            <person name="Ward B.J."/>
            <person name="Allen A."/>
            <person name="Barry K."/>
            <person name="Falciatore A."/>
            <person name="Ferrante M."/>
            <person name="Fortunato A.E."/>
            <person name="Gloeckner G."/>
            <person name="Gruber A."/>
            <person name="Hipkin R."/>
            <person name="Janech M."/>
            <person name="Kroth P."/>
            <person name="Leese F."/>
            <person name="Lindquist E."/>
            <person name="Lyon B.R."/>
            <person name="Martin J."/>
            <person name="Mayer C."/>
            <person name="Parker M."/>
            <person name="Quesneville H."/>
            <person name="Raymond J."/>
            <person name="Uhlig C."/>
            <person name="Valentin K.U."/>
            <person name="Worden A.Z."/>
            <person name="Armbrust E.V."/>
            <person name="Bowler C."/>
            <person name="Green B."/>
            <person name="Moulton V."/>
            <person name="Van Oosterhout C."/>
            <person name="Grigoriev I."/>
        </authorList>
    </citation>
    <scope>NUCLEOTIDE SEQUENCE [LARGE SCALE GENOMIC DNA]</scope>
    <source>
        <strain evidence="1 2">CCMP1102</strain>
    </source>
</reference>
<evidence type="ECO:0000313" key="2">
    <source>
        <dbReference type="Proteomes" id="UP000095751"/>
    </source>
</evidence>
<accession>A0A1E7EKT2</accession>
<feature type="non-terminal residue" evidence="1">
    <location>
        <position position="208"/>
    </location>
</feature>
<sequence length="208" mass="24292">MNDVNIEDNELDQHEVAAQQEQEQQQVIAAATKQRHLKIDSVLEKKEKFPLRNRNKIDVLIKEFLEKLGDDIHDMLCGDNIDEIYRGLDSDRDTEEEVETAIRFFPEVLSRRKDVYAGILHYPIQELAITLDEDDGCWRCNLKAVSFIPIVARLAIEFGLFEEVERGGLLSIDDQSYNVLHHLMFSNPIERDNREQHHEAIDDKYFQV</sequence>
<organism evidence="1 2">
    <name type="scientific">Fragilariopsis cylindrus CCMP1102</name>
    <dbReference type="NCBI Taxonomy" id="635003"/>
    <lineage>
        <taxon>Eukaryota</taxon>
        <taxon>Sar</taxon>
        <taxon>Stramenopiles</taxon>
        <taxon>Ochrophyta</taxon>
        <taxon>Bacillariophyta</taxon>
        <taxon>Bacillariophyceae</taxon>
        <taxon>Bacillariophycidae</taxon>
        <taxon>Bacillariales</taxon>
        <taxon>Bacillariaceae</taxon>
        <taxon>Fragilariopsis</taxon>
    </lineage>
</organism>
<dbReference type="AlphaFoldDB" id="A0A1E7EKT2"/>
<proteinExistence type="predicted"/>
<dbReference type="EMBL" id="KV784424">
    <property type="protein sequence ID" value="OEU06163.1"/>
    <property type="molecule type" value="Genomic_DNA"/>
</dbReference>
<keyword evidence="2" id="KW-1185">Reference proteome</keyword>
<dbReference type="Proteomes" id="UP000095751">
    <property type="component" value="Unassembled WGS sequence"/>
</dbReference>
<evidence type="ECO:0000313" key="1">
    <source>
        <dbReference type="EMBL" id="OEU06163.1"/>
    </source>
</evidence>
<name>A0A1E7EKT2_9STRA</name>